<evidence type="ECO:0000313" key="2">
    <source>
        <dbReference type="EMBL" id="XCM39212.1"/>
    </source>
</evidence>
<accession>A0AAU8JIX8</accession>
<proteinExistence type="predicted"/>
<feature type="transmembrane region" description="Helical" evidence="1">
    <location>
        <begin position="26"/>
        <end position="44"/>
    </location>
</feature>
<organism evidence="2">
    <name type="scientific">Planktothricoides raciborskii GIHE-MW2</name>
    <dbReference type="NCBI Taxonomy" id="2792601"/>
    <lineage>
        <taxon>Bacteria</taxon>
        <taxon>Bacillati</taxon>
        <taxon>Cyanobacteriota</taxon>
        <taxon>Cyanophyceae</taxon>
        <taxon>Oscillatoriophycideae</taxon>
        <taxon>Oscillatoriales</taxon>
        <taxon>Oscillatoriaceae</taxon>
        <taxon>Planktothricoides</taxon>
    </lineage>
</organism>
<keyword evidence="1" id="KW-1133">Transmembrane helix</keyword>
<dbReference type="RefSeq" id="WP_190880442.1">
    <property type="nucleotide sequence ID" value="NZ_CP159837.1"/>
</dbReference>
<gene>
    <name evidence="2" type="ORF">ABWT76_002117</name>
</gene>
<dbReference type="AlphaFoldDB" id="A0AAU8JIX8"/>
<keyword evidence="1" id="KW-0472">Membrane</keyword>
<reference evidence="2" key="1">
    <citation type="submission" date="2024-07" db="EMBL/GenBank/DDBJ databases">
        <authorList>
            <person name="Kim Y.J."/>
            <person name="Jeong J.Y."/>
        </authorList>
    </citation>
    <scope>NUCLEOTIDE SEQUENCE</scope>
    <source>
        <strain evidence="2">GIHE-MW2</strain>
    </source>
</reference>
<protein>
    <submittedName>
        <fullName evidence="2">Uncharacterized protein</fullName>
    </submittedName>
</protein>
<name>A0AAU8JIX8_9CYAN</name>
<dbReference type="EMBL" id="CP159837">
    <property type="protein sequence ID" value="XCM39212.1"/>
    <property type="molecule type" value="Genomic_DNA"/>
</dbReference>
<evidence type="ECO:0000256" key="1">
    <source>
        <dbReference type="SAM" id="Phobius"/>
    </source>
</evidence>
<sequence>MPVDYFFGSAYILQTDLGSMLNNPTIVGGLAVLGLLVGGGFYLLNQKKPDALDPLKDQGKLIQSKATKIGEVALDKIDDVLEQYQKVLPYLKELGLKVEGLSIEAGLFPKIKTSLIASLSAIEVAAVERVKEQNKSNQLLVAILNAVLLAKKCNDRLDQASISLFKDMIVDIELGIPPAISVRFK</sequence>
<keyword evidence="1" id="KW-0812">Transmembrane</keyword>